<protein>
    <submittedName>
        <fullName evidence="2">AAA family ATPase</fullName>
    </submittedName>
</protein>
<organism evidence="2 3">
    <name type="scientific">Pyrobaculum aerophilum</name>
    <dbReference type="NCBI Taxonomy" id="13773"/>
    <lineage>
        <taxon>Archaea</taxon>
        <taxon>Thermoproteota</taxon>
        <taxon>Thermoprotei</taxon>
        <taxon>Thermoproteales</taxon>
        <taxon>Thermoproteaceae</taxon>
        <taxon>Pyrobaculum</taxon>
    </lineage>
</organism>
<evidence type="ECO:0000313" key="3">
    <source>
        <dbReference type="Proteomes" id="UP000256877"/>
    </source>
</evidence>
<dbReference type="EMBL" id="NMUE01000026">
    <property type="protein sequence ID" value="RFA95066.1"/>
    <property type="molecule type" value="Genomic_DNA"/>
</dbReference>
<dbReference type="Proteomes" id="UP000257123">
    <property type="component" value="Unassembled WGS sequence"/>
</dbReference>
<accession>A0A371R1I7</accession>
<dbReference type="OrthoDB" id="24239at2157"/>
<evidence type="ECO:0000313" key="4">
    <source>
        <dbReference type="Proteomes" id="UP000257123"/>
    </source>
</evidence>
<sequence length="362" mass="40878">MAFSVRVTEIPLEDRLFLIGPPGIGKTEVVMQKAEEDAARMGRLFVNLREEIPPDLFQRPEKYYVFLRVVAPHVFPEDLGLPKHADGYAEFLPPKALKAMTLKGIAGVLFIDELSNVQRDDQIAMYYSLILEKEAGWMLRISDGVKIIAAGNPPEWSEVARPIPKPLRNRLTIINVAPPTVEEWTAYMQRRYGDGWERLAALHLAVYPEDFLSPPPEDSSPFPTPRSWTSLAVLLHKHKNASDGLKEALAVGNLGEEVGARFAALLRTNLNIKEALRKLEKSPSYFDKLTVNQRLLLLDAVAQQPLDRLAGPLKGFLEHLSREHREMLVLVTLLMDREKRVALMKKLTDLYAEVAGELSRYV</sequence>
<dbReference type="Proteomes" id="UP000256877">
    <property type="component" value="Unassembled WGS sequence"/>
</dbReference>
<dbReference type="EMBL" id="NMUF01000028">
    <property type="protein sequence ID" value="RFA97300.1"/>
    <property type="molecule type" value="Genomic_DNA"/>
</dbReference>
<evidence type="ECO:0000313" key="2">
    <source>
        <dbReference type="EMBL" id="RFA97300.1"/>
    </source>
</evidence>
<dbReference type="SUPFAM" id="SSF52540">
    <property type="entry name" value="P-loop containing nucleoside triphosphate hydrolases"/>
    <property type="match status" value="1"/>
</dbReference>
<dbReference type="Gene3D" id="3.40.50.300">
    <property type="entry name" value="P-loop containing nucleotide triphosphate hydrolases"/>
    <property type="match status" value="1"/>
</dbReference>
<dbReference type="CDD" id="cd00009">
    <property type="entry name" value="AAA"/>
    <property type="match status" value="1"/>
</dbReference>
<evidence type="ECO:0000313" key="1">
    <source>
        <dbReference type="EMBL" id="RFA95066.1"/>
    </source>
</evidence>
<gene>
    <name evidence="1" type="ORF">CGL51_08305</name>
    <name evidence="2" type="ORF">CGL52_09510</name>
</gene>
<comment type="caution">
    <text evidence="2">The sequence shown here is derived from an EMBL/GenBank/DDBJ whole genome shotgun (WGS) entry which is preliminary data.</text>
</comment>
<reference evidence="3 4" key="1">
    <citation type="submission" date="2017-07" db="EMBL/GenBank/DDBJ databases">
        <title>Draft genome sequence of aerobic hyperthermophilic archaea, Pyrobaculum aerophilum YKB31 and YKB32.</title>
        <authorList>
            <person name="Mochizuki T."/>
            <person name="Berliner A.J."/>
            <person name="Yoshida-Takashima Y."/>
            <person name="Takaki Y."/>
            <person name="Nunoura T."/>
            <person name="Takai K."/>
        </authorList>
    </citation>
    <scope>NUCLEOTIDE SEQUENCE [LARGE SCALE GENOMIC DNA]</scope>
    <source>
        <strain evidence="1 4">YKB31</strain>
        <strain evidence="2 3">YKB32</strain>
    </source>
</reference>
<dbReference type="AlphaFoldDB" id="A0A371R1I7"/>
<dbReference type="RefSeq" id="WP_116421384.1">
    <property type="nucleotide sequence ID" value="NZ_NMUE01000026.1"/>
</dbReference>
<proteinExistence type="predicted"/>
<dbReference type="InterPro" id="IPR027417">
    <property type="entry name" value="P-loop_NTPase"/>
</dbReference>
<name>A0A371R1I7_9CREN</name>